<dbReference type="InterPro" id="IPR011006">
    <property type="entry name" value="CheY-like_superfamily"/>
</dbReference>
<dbReference type="PROSITE" id="PS50110">
    <property type="entry name" value="RESPONSE_REGULATORY"/>
    <property type="match status" value="1"/>
</dbReference>
<sequence length="60" mass="6921">MPEIDGYEVCQYLKSREETKDIPVIFLTAKSDSQDVIMGFEMGAQDYVTKPFNLKELMAR</sequence>
<organism evidence="3">
    <name type="scientific">Cyprideis torosa</name>
    <dbReference type="NCBI Taxonomy" id="163714"/>
    <lineage>
        <taxon>Eukaryota</taxon>
        <taxon>Metazoa</taxon>
        <taxon>Ecdysozoa</taxon>
        <taxon>Arthropoda</taxon>
        <taxon>Crustacea</taxon>
        <taxon>Oligostraca</taxon>
        <taxon>Ostracoda</taxon>
        <taxon>Podocopa</taxon>
        <taxon>Podocopida</taxon>
        <taxon>Cytherocopina</taxon>
        <taxon>Cytheroidea</taxon>
        <taxon>Cytherideidae</taxon>
        <taxon>Cyprideis</taxon>
    </lineage>
</organism>
<dbReference type="Gene3D" id="3.40.50.2300">
    <property type="match status" value="1"/>
</dbReference>
<protein>
    <submittedName>
        <fullName evidence="3">Uncharacterized protein</fullName>
    </submittedName>
</protein>
<evidence type="ECO:0000256" key="1">
    <source>
        <dbReference type="ARBA" id="ARBA00022553"/>
    </source>
</evidence>
<name>A0A7R8WS20_9CRUS</name>
<comment type="caution">
    <text evidence="2">Lacks conserved residue(s) required for the propagation of feature annotation.</text>
</comment>
<keyword evidence="1" id="KW-0597">Phosphoprotein</keyword>
<dbReference type="InterPro" id="IPR001789">
    <property type="entry name" value="Sig_transdc_resp-reg_receiver"/>
</dbReference>
<evidence type="ECO:0000313" key="3">
    <source>
        <dbReference type="EMBL" id="CAD7236134.1"/>
    </source>
</evidence>
<evidence type="ECO:0000256" key="2">
    <source>
        <dbReference type="PROSITE-ProRule" id="PRU00169"/>
    </source>
</evidence>
<dbReference type="PANTHER" id="PTHR43547">
    <property type="entry name" value="TWO-COMPONENT HISTIDINE KINASE"/>
    <property type="match status" value="1"/>
</dbReference>
<dbReference type="SUPFAM" id="SSF52172">
    <property type="entry name" value="CheY-like"/>
    <property type="match status" value="1"/>
</dbReference>
<reference evidence="3" key="1">
    <citation type="submission" date="2020-11" db="EMBL/GenBank/DDBJ databases">
        <authorList>
            <person name="Tran Van P."/>
        </authorList>
    </citation>
    <scope>NUCLEOTIDE SEQUENCE</scope>
</reference>
<dbReference type="EMBL" id="OB676802">
    <property type="protein sequence ID" value="CAD7236134.1"/>
    <property type="molecule type" value="Genomic_DNA"/>
</dbReference>
<dbReference type="PANTHER" id="PTHR43547:SF2">
    <property type="entry name" value="HYBRID SIGNAL TRANSDUCTION HISTIDINE KINASE C"/>
    <property type="match status" value="1"/>
</dbReference>
<gene>
    <name evidence="3" type="ORF">CTOB1V02_LOCUS13949</name>
</gene>
<accession>A0A7R8WS20</accession>
<feature type="non-terminal residue" evidence="3">
    <location>
        <position position="60"/>
    </location>
</feature>
<proteinExistence type="predicted"/>
<dbReference type="GO" id="GO:0000155">
    <property type="term" value="F:phosphorelay sensor kinase activity"/>
    <property type="evidence" value="ECO:0007669"/>
    <property type="project" value="TreeGrafter"/>
</dbReference>
<dbReference type="AlphaFoldDB" id="A0A7R8WS20"/>
<dbReference type="OrthoDB" id="10061308at2759"/>
<dbReference type="Pfam" id="PF00072">
    <property type="entry name" value="Response_reg"/>
    <property type="match status" value="1"/>
</dbReference>